<evidence type="ECO:0008006" key="2">
    <source>
        <dbReference type="Google" id="ProtNLM"/>
    </source>
</evidence>
<dbReference type="PANTHER" id="PTHR42793">
    <property type="entry name" value="COA BINDING DOMAIN CONTAINING PROTEIN"/>
    <property type="match status" value="1"/>
</dbReference>
<proteinExistence type="predicted"/>
<accession>A0A645IX24</accession>
<sequence length="108" mass="11634">MLIAGLGGIYTELFGMVSLRLLPVDSFEIETILSEIKGLEKLLTGYRGQPPLDREALIAAIGQLSRLVSSKSDHIELLEINPLRVLPAGQGVCALDCVMELTDKKGAV</sequence>
<reference evidence="1" key="1">
    <citation type="submission" date="2019-08" db="EMBL/GenBank/DDBJ databases">
        <authorList>
            <person name="Kucharzyk K."/>
            <person name="Murdoch R.W."/>
            <person name="Higgins S."/>
            <person name="Loffler F."/>
        </authorList>
    </citation>
    <scope>NUCLEOTIDE SEQUENCE</scope>
</reference>
<name>A0A645IX24_9ZZZZ</name>
<dbReference type="EMBL" id="VSSQ01125767">
    <property type="protein sequence ID" value="MPN55958.1"/>
    <property type="molecule type" value="Genomic_DNA"/>
</dbReference>
<dbReference type="Pfam" id="PF13549">
    <property type="entry name" value="ATP-grasp_5"/>
    <property type="match status" value="1"/>
</dbReference>
<dbReference type="SUPFAM" id="SSF56059">
    <property type="entry name" value="Glutathione synthetase ATP-binding domain-like"/>
    <property type="match status" value="1"/>
</dbReference>
<evidence type="ECO:0000313" key="1">
    <source>
        <dbReference type="EMBL" id="MPN55958.1"/>
    </source>
</evidence>
<gene>
    <name evidence="1" type="ORF">SDC9_203642</name>
</gene>
<dbReference type="Gene3D" id="3.30.470.20">
    <property type="entry name" value="ATP-grasp fold, B domain"/>
    <property type="match status" value="1"/>
</dbReference>
<comment type="caution">
    <text evidence="1">The sequence shown here is derived from an EMBL/GenBank/DDBJ whole genome shotgun (WGS) entry which is preliminary data.</text>
</comment>
<dbReference type="PANTHER" id="PTHR42793:SF1">
    <property type="entry name" value="PEPTIDYL-LYSINE N-ACETYLTRANSFERASE PATZ"/>
    <property type="match status" value="1"/>
</dbReference>
<protein>
    <recommendedName>
        <fullName evidence="2">ATP-grasp domain-containing protein</fullName>
    </recommendedName>
</protein>
<organism evidence="1">
    <name type="scientific">bioreactor metagenome</name>
    <dbReference type="NCBI Taxonomy" id="1076179"/>
    <lineage>
        <taxon>unclassified sequences</taxon>
        <taxon>metagenomes</taxon>
        <taxon>ecological metagenomes</taxon>
    </lineage>
</organism>
<dbReference type="AlphaFoldDB" id="A0A645IX24"/>